<dbReference type="AlphaFoldDB" id="A0A0A9HXA6"/>
<reference evidence="1" key="1">
    <citation type="submission" date="2014-09" db="EMBL/GenBank/DDBJ databases">
        <authorList>
            <person name="Magalhaes I.L.F."/>
            <person name="Oliveira U."/>
            <person name="Santos F.R."/>
            <person name="Vidigal T.H.D.A."/>
            <person name="Brescovit A.D."/>
            <person name="Santos A.J."/>
        </authorList>
    </citation>
    <scope>NUCLEOTIDE SEQUENCE</scope>
    <source>
        <tissue evidence="1">Shoot tissue taken approximately 20 cm above the soil surface</tissue>
    </source>
</reference>
<organism evidence="1">
    <name type="scientific">Arundo donax</name>
    <name type="common">Giant reed</name>
    <name type="synonym">Donax arundinaceus</name>
    <dbReference type="NCBI Taxonomy" id="35708"/>
    <lineage>
        <taxon>Eukaryota</taxon>
        <taxon>Viridiplantae</taxon>
        <taxon>Streptophyta</taxon>
        <taxon>Embryophyta</taxon>
        <taxon>Tracheophyta</taxon>
        <taxon>Spermatophyta</taxon>
        <taxon>Magnoliopsida</taxon>
        <taxon>Liliopsida</taxon>
        <taxon>Poales</taxon>
        <taxon>Poaceae</taxon>
        <taxon>PACMAD clade</taxon>
        <taxon>Arundinoideae</taxon>
        <taxon>Arundineae</taxon>
        <taxon>Arundo</taxon>
    </lineage>
</organism>
<name>A0A0A9HXA6_ARUDO</name>
<sequence length="50" mass="5804">MNNLHCLVLVHQSIFVVLHELPNQENFCTHRLKLVMLISVLLSMNYEVAV</sequence>
<evidence type="ECO:0000313" key="1">
    <source>
        <dbReference type="EMBL" id="JAE39506.1"/>
    </source>
</evidence>
<reference evidence="1" key="2">
    <citation type="journal article" date="2015" name="Data Brief">
        <title>Shoot transcriptome of the giant reed, Arundo donax.</title>
        <authorList>
            <person name="Barrero R.A."/>
            <person name="Guerrero F.D."/>
            <person name="Moolhuijzen P."/>
            <person name="Goolsby J.A."/>
            <person name="Tidwell J."/>
            <person name="Bellgard S.E."/>
            <person name="Bellgard M.I."/>
        </authorList>
    </citation>
    <scope>NUCLEOTIDE SEQUENCE</scope>
    <source>
        <tissue evidence="1">Shoot tissue taken approximately 20 cm above the soil surface</tissue>
    </source>
</reference>
<proteinExistence type="predicted"/>
<accession>A0A0A9HXA6</accession>
<dbReference type="EMBL" id="GBRH01158390">
    <property type="protein sequence ID" value="JAE39506.1"/>
    <property type="molecule type" value="Transcribed_RNA"/>
</dbReference>
<protein>
    <submittedName>
        <fullName evidence="1">Uncharacterized protein</fullName>
    </submittedName>
</protein>